<name>A0A316H4L7_9SPHI</name>
<evidence type="ECO:0000313" key="2">
    <source>
        <dbReference type="Proteomes" id="UP000245678"/>
    </source>
</evidence>
<reference evidence="1 2" key="1">
    <citation type="submission" date="2018-05" db="EMBL/GenBank/DDBJ databases">
        <title>Genomic Encyclopedia of Archaeal and Bacterial Type Strains, Phase II (KMG-II): from individual species to whole genera.</title>
        <authorList>
            <person name="Goeker M."/>
        </authorList>
    </citation>
    <scope>NUCLEOTIDE SEQUENCE [LARGE SCALE GENOMIC DNA]</scope>
    <source>
        <strain evidence="1 2">DSM 19975</strain>
    </source>
</reference>
<dbReference type="RefSeq" id="WP_109609252.1">
    <property type="nucleotide sequence ID" value="NZ_QGHA01000008.1"/>
</dbReference>
<gene>
    <name evidence="1" type="ORF">LX99_03791</name>
</gene>
<protein>
    <recommendedName>
        <fullName evidence="3">SprT-like family protein</fullName>
    </recommendedName>
</protein>
<accession>A0A316H4L7</accession>
<comment type="caution">
    <text evidence="1">The sequence shown here is derived from an EMBL/GenBank/DDBJ whole genome shotgun (WGS) entry which is preliminary data.</text>
</comment>
<proteinExistence type="predicted"/>
<dbReference type="AlphaFoldDB" id="A0A316H4L7"/>
<dbReference type="Proteomes" id="UP000245678">
    <property type="component" value="Unassembled WGS sequence"/>
</dbReference>
<keyword evidence="2" id="KW-1185">Reference proteome</keyword>
<evidence type="ECO:0008006" key="3">
    <source>
        <dbReference type="Google" id="ProtNLM"/>
    </source>
</evidence>
<evidence type="ECO:0000313" key="1">
    <source>
        <dbReference type="EMBL" id="PWK75298.1"/>
    </source>
</evidence>
<organism evidence="1 2">
    <name type="scientific">Mucilaginibacter oryzae</name>
    <dbReference type="NCBI Taxonomy" id="468058"/>
    <lineage>
        <taxon>Bacteria</taxon>
        <taxon>Pseudomonadati</taxon>
        <taxon>Bacteroidota</taxon>
        <taxon>Sphingobacteriia</taxon>
        <taxon>Sphingobacteriales</taxon>
        <taxon>Sphingobacteriaceae</taxon>
        <taxon>Mucilaginibacter</taxon>
    </lineage>
</organism>
<dbReference type="EMBL" id="QGHA01000008">
    <property type="protein sequence ID" value="PWK75298.1"/>
    <property type="molecule type" value="Genomic_DNA"/>
</dbReference>
<sequence>MVTDITNKLNGCNGDVVNKLISKDLTGKIRDIIQDIFNSSDNINLNFVESSDTKGVAASSNIIQNGSVVNIEVRINTSILPWGASQDYKGSIILHEILHGYFNYKGIDFKNQLKQHSDIAHNYINDIASILQQAFKTDAENAKALAFGGLKDFAIAYPGEYDQLLQDNGLTESKRNSDAEFQRAGLNGMPCK</sequence>